<feature type="transmembrane region" description="Helical" evidence="2">
    <location>
        <begin position="43"/>
        <end position="66"/>
    </location>
</feature>
<dbReference type="HOGENOM" id="CLU_568593_0_0_1"/>
<sequence length="480" mass="53428">MSTRLDFGFILAGSYLNTAVFTLELVLLWNYANTKAFKRDPKLVRIPVLVTFLVDIVGMVGVIAWVIKYLFNRGIGPPGRAIPWPIPLVAITTVINAFLVQCFMIRRYYKFSRFKALAILLFVLTIASFAILIAGAGISFTLTKDYAKNKERHRIPCRPRLNVHNGPSNRRPSNCQALELQFPLTPDALVKRLTILAIQTGCAPTIVVITCLVAFWVKPESSIAPAFAMSLGSIYTTTMLFTLNRRNYLRSSTSTIHSVNDTHMIRNITFEGTRVSASPDPRSHLSAFTSKTSDSSKSKSRSRSSVFAKQKNNRATRVRSNSLSKRLGGIHVEVARTRVTNDIWTATGTLSSSVSAPLSDEEIDDEDDDEDGDSDSERDSEEDYLSLERRQKMDEESQTRRQDEDQDEGDSFEEIELQDQTRSRRGPRPGSLDEVEATIDIPNAPQRPAPVVHRSTIHPSTASTSSAGAAQPAQYNPFGH</sequence>
<evidence type="ECO:0000313" key="5">
    <source>
        <dbReference type="Proteomes" id="UP000001861"/>
    </source>
</evidence>
<evidence type="ECO:0000256" key="1">
    <source>
        <dbReference type="SAM" id="MobiDB-lite"/>
    </source>
</evidence>
<feature type="compositionally biased region" description="Acidic residues" evidence="1">
    <location>
        <begin position="359"/>
        <end position="385"/>
    </location>
</feature>
<organism evidence="4 5">
    <name type="scientific">Coprinopsis cinerea (strain Okayama-7 / 130 / ATCC MYA-4618 / FGSC 9003)</name>
    <name type="common">Inky cap fungus</name>
    <name type="synonym">Hormographiella aspergillata</name>
    <dbReference type="NCBI Taxonomy" id="240176"/>
    <lineage>
        <taxon>Eukaryota</taxon>
        <taxon>Fungi</taxon>
        <taxon>Dikarya</taxon>
        <taxon>Basidiomycota</taxon>
        <taxon>Agaricomycotina</taxon>
        <taxon>Agaricomycetes</taxon>
        <taxon>Agaricomycetidae</taxon>
        <taxon>Agaricales</taxon>
        <taxon>Agaricineae</taxon>
        <taxon>Psathyrellaceae</taxon>
        <taxon>Coprinopsis</taxon>
    </lineage>
</organism>
<evidence type="ECO:0000313" key="4">
    <source>
        <dbReference type="EMBL" id="EAU92411.2"/>
    </source>
</evidence>
<name>A8N3L1_COPC7</name>
<feature type="transmembrane region" description="Helical" evidence="2">
    <location>
        <begin position="223"/>
        <end position="243"/>
    </location>
</feature>
<reference evidence="4 5" key="1">
    <citation type="journal article" date="2010" name="Proc. Natl. Acad. Sci. U.S.A.">
        <title>Insights into evolution of multicellular fungi from the assembled chromosomes of the mushroom Coprinopsis cinerea (Coprinus cinereus).</title>
        <authorList>
            <person name="Stajich J.E."/>
            <person name="Wilke S.K."/>
            <person name="Ahren D."/>
            <person name="Au C.H."/>
            <person name="Birren B.W."/>
            <person name="Borodovsky M."/>
            <person name="Burns C."/>
            <person name="Canback B."/>
            <person name="Casselton L.A."/>
            <person name="Cheng C.K."/>
            <person name="Deng J."/>
            <person name="Dietrich F.S."/>
            <person name="Fargo D.C."/>
            <person name="Farman M.L."/>
            <person name="Gathman A.C."/>
            <person name="Goldberg J."/>
            <person name="Guigo R."/>
            <person name="Hoegger P.J."/>
            <person name="Hooker J.B."/>
            <person name="Huggins A."/>
            <person name="James T.Y."/>
            <person name="Kamada T."/>
            <person name="Kilaru S."/>
            <person name="Kodira C."/>
            <person name="Kues U."/>
            <person name="Kupfer D."/>
            <person name="Kwan H.S."/>
            <person name="Lomsadze A."/>
            <person name="Li W."/>
            <person name="Lilly W.W."/>
            <person name="Ma L.J."/>
            <person name="Mackey A.J."/>
            <person name="Manning G."/>
            <person name="Martin F."/>
            <person name="Muraguchi H."/>
            <person name="Natvig D.O."/>
            <person name="Palmerini H."/>
            <person name="Ramesh M.A."/>
            <person name="Rehmeyer C.J."/>
            <person name="Roe B.A."/>
            <person name="Shenoy N."/>
            <person name="Stanke M."/>
            <person name="Ter-Hovhannisyan V."/>
            <person name="Tunlid A."/>
            <person name="Velagapudi R."/>
            <person name="Vision T.J."/>
            <person name="Zeng Q."/>
            <person name="Zolan M.E."/>
            <person name="Pukkila P.J."/>
        </authorList>
    </citation>
    <scope>NUCLEOTIDE SEQUENCE [LARGE SCALE GENOMIC DNA]</scope>
    <source>
        <strain evidence="5">Okayama-7 / 130 / ATCC MYA-4618 / FGSC 9003</strain>
    </source>
</reference>
<keyword evidence="2" id="KW-0472">Membrane</keyword>
<evidence type="ECO:0000259" key="3">
    <source>
        <dbReference type="Pfam" id="PF20152"/>
    </source>
</evidence>
<comment type="caution">
    <text evidence="4">The sequence shown here is derived from an EMBL/GenBank/DDBJ whole genome shotgun (WGS) entry which is preliminary data.</text>
</comment>
<dbReference type="InterPro" id="IPR045339">
    <property type="entry name" value="DUF6534"/>
</dbReference>
<dbReference type="RefSeq" id="XP_001829451.2">
    <property type="nucleotide sequence ID" value="XM_001829399.2"/>
</dbReference>
<dbReference type="KEGG" id="cci:CC1G_00630"/>
<feature type="region of interest" description="Disordered" evidence="1">
    <location>
        <begin position="273"/>
        <end position="322"/>
    </location>
</feature>
<proteinExistence type="predicted"/>
<dbReference type="AlphaFoldDB" id="A8N3L1"/>
<feature type="compositionally biased region" description="Basic and acidic residues" evidence="1">
    <location>
        <begin position="386"/>
        <end position="403"/>
    </location>
</feature>
<dbReference type="VEuPathDB" id="FungiDB:CC1G_00630"/>
<gene>
    <name evidence="4" type="ORF">CC1G_00630</name>
</gene>
<keyword evidence="2" id="KW-0812">Transmembrane</keyword>
<dbReference type="Pfam" id="PF20152">
    <property type="entry name" value="DUF6534"/>
    <property type="match status" value="1"/>
</dbReference>
<feature type="transmembrane region" description="Helical" evidence="2">
    <location>
        <begin position="193"/>
        <end position="216"/>
    </location>
</feature>
<feature type="transmembrane region" description="Helical" evidence="2">
    <location>
        <begin position="117"/>
        <end position="142"/>
    </location>
</feature>
<feature type="compositionally biased region" description="Low complexity" evidence="1">
    <location>
        <begin position="286"/>
        <end position="295"/>
    </location>
</feature>
<dbReference type="OrthoDB" id="3203775at2759"/>
<feature type="compositionally biased region" description="Acidic residues" evidence="1">
    <location>
        <begin position="404"/>
        <end position="417"/>
    </location>
</feature>
<dbReference type="Proteomes" id="UP000001861">
    <property type="component" value="Unassembled WGS sequence"/>
</dbReference>
<feature type="transmembrane region" description="Helical" evidence="2">
    <location>
        <begin position="86"/>
        <end position="105"/>
    </location>
</feature>
<feature type="transmembrane region" description="Helical" evidence="2">
    <location>
        <begin position="12"/>
        <end position="31"/>
    </location>
</feature>
<dbReference type="EMBL" id="AACS02000001">
    <property type="protein sequence ID" value="EAU92411.2"/>
    <property type="molecule type" value="Genomic_DNA"/>
</dbReference>
<accession>A8N3L1</accession>
<protein>
    <recommendedName>
        <fullName evidence="3">DUF6534 domain-containing protein</fullName>
    </recommendedName>
</protein>
<evidence type="ECO:0000256" key="2">
    <source>
        <dbReference type="SAM" id="Phobius"/>
    </source>
</evidence>
<dbReference type="InParanoid" id="A8N3L1"/>
<feature type="domain" description="DUF6534" evidence="3">
    <location>
        <begin position="187"/>
        <end position="247"/>
    </location>
</feature>
<keyword evidence="5" id="KW-1185">Reference proteome</keyword>
<dbReference type="GeneID" id="6005880"/>
<keyword evidence="2" id="KW-1133">Transmembrane helix</keyword>
<feature type="compositionally biased region" description="Low complexity" evidence="1">
    <location>
        <begin position="459"/>
        <end position="474"/>
    </location>
</feature>
<feature type="region of interest" description="Disordered" evidence="1">
    <location>
        <begin position="351"/>
        <end position="480"/>
    </location>
</feature>